<dbReference type="InterPro" id="IPR011047">
    <property type="entry name" value="Quinoprotein_ADH-like_sf"/>
</dbReference>
<dbReference type="RefSeq" id="WP_366295893.1">
    <property type="nucleotide sequence ID" value="NZ_CP159992.1"/>
</dbReference>
<organism evidence="1">
    <name type="scientific">Paenibacillus sp. AN1007</name>
    <dbReference type="NCBI Taxonomy" id="3151385"/>
    <lineage>
        <taxon>Bacteria</taxon>
        <taxon>Bacillati</taxon>
        <taxon>Bacillota</taxon>
        <taxon>Bacilli</taxon>
        <taxon>Bacillales</taxon>
        <taxon>Paenibacillaceae</taxon>
        <taxon>Paenibacillus</taxon>
    </lineage>
</organism>
<proteinExistence type="predicted"/>
<evidence type="ECO:0000313" key="1">
    <source>
        <dbReference type="EMBL" id="XCP97260.1"/>
    </source>
</evidence>
<dbReference type="InterPro" id="IPR015943">
    <property type="entry name" value="WD40/YVTN_repeat-like_dom_sf"/>
</dbReference>
<reference evidence="1" key="1">
    <citation type="submission" date="2024-05" db="EMBL/GenBank/DDBJ databases">
        <title>Draft genome assemblies of 36 bacteria isolated from hibernating arctic ground squirrels.</title>
        <authorList>
            <person name="McKee H."/>
            <person name="Mullen L."/>
            <person name="Drown D.M."/>
            <person name="Duddleston K.N."/>
        </authorList>
    </citation>
    <scope>NUCLEOTIDE SEQUENCE</scope>
    <source>
        <strain evidence="1">AN1007</strain>
    </source>
</reference>
<gene>
    <name evidence="1" type="ORF">ABXS70_11395</name>
</gene>
<dbReference type="AlphaFoldDB" id="A0AAU8NIA9"/>
<sequence length="405" mass="45314">MKKVILLLHVKRWVPLLIIMLFSSILTGTASAGTSKKLPDPDWTFFVPEEHSYMSDSNVRITDQALHFMSIDNQMFNLDKKTGKLLSKTSYTAGSNMSFNFFGTYAQTAPNGTVYILTPVKNRSGIEKQRLTAYHANGKVLWTKYFDEKIRSMSGVSVMPNGNLFIYLETASERVTSYRYSPEGKFLGKNNWDASIYNGFVNGLLQTINSTSKTSSRMKFYDFNMRQQFQYNFDFKEGVFSGFGSDGLLHFQKNLDNNVTSFTAKTTSGKVIWSRKINDVSYYQDSTTSVAVSKRVFSNGFTGIRSNGSFFMIDGKGVMQTVPASAQTYQTAGDGTVMLVEDSKISIYQTTASASVQIKLLHTVDITELSSSDPMFVYEGGGIVYVMTDNSKISRLNLNKLPKST</sequence>
<protein>
    <submittedName>
        <fullName evidence="1">Uncharacterized protein</fullName>
    </submittedName>
</protein>
<name>A0AAU8NIA9_9BACL</name>
<dbReference type="SUPFAM" id="SSF50998">
    <property type="entry name" value="Quinoprotein alcohol dehydrogenase-like"/>
    <property type="match status" value="1"/>
</dbReference>
<dbReference type="Gene3D" id="2.130.10.10">
    <property type="entry name" value="YVTN repeat-like/Quinoprotein amine dehydrogenase"/>
    <property type="match status" value="1"/>
</dbReference>
<accession>A0AAU8NIA9</accession>
<dbReference type="EMBL" id="CP159992">
    <property type="protein sequence ID" value="XCP97260.1"/>
    <property type="molecule type" value="Genomic_DNA"/>
</dbReference>